<dbReference type="FunCoup" id="G0NE39">
    <property type="interactions" value="451"/>
</dbReference>
<dbReference type="HOGENOM" id="CLU_023330_0_3_1"/>
<dbReference type="Pfam" id="PF00079">
    <property type="entry name" value="Serpin"/>
    <property type="match status" value="1"/>
</dbReference>
<dbReference type="Gene3D" id="2.30.39.10">
    <property type="entry name" value="Alpha-1-antitrypsin, domain 1"/>
    <property type="match status" value="1"/>
</dbReference>
<feature type="domain" description="Serpin" evidence="2">
    <location>
        <begin position="13"/>
        <end position="364"/>
    </location>
</feature>
<comment type="similarity">
    <text evidence="1">Belongs to the serpin family.</text>
</comment>
<dbReference type="InterPro" id="IPR023796">
    <property type="entry name" value="Serpin_dom"/>
</dbReference>
<dbReference type="Gene3D" id="3.30.497.10">
    <property type="entry name" value="Antithrombin, subunit I, domain 2"/>
    <property type="match status" value="1"/>
</dbReference>
<dbReference type="SUPFAM" id="SSF56574">
    <property type="entry name" value="Serpins"/>
    <property type="match status" value="1"/>
</dbReference>
<protein>
    <recommendedName>
        <fullName evidence="2">Serpin domain-containing protein</fullName>
    </recommendedName>
</protein>
<accession>G0NE39</accession>
<dbReference type="Proteomes" id="UP000008068">
    <property type="component" value="Unassembled WGS sequence"/>
</dbReference>
<dbReference type="OMA" id="MNEYDEH"/>
<organism evidence="4">
    <name type="scientific">Caenorhabditis brenneri</name>
    <name type="common">Nematode worm</name>
    <dbReference type="NCBI Taxonomy" id="135651"/>
    <lineage>
        <taxon>Eukaryota</taxon>
        <taxon>Metazoa</taxon>
        <taxon>Ecdysozoa</taxon>
        <taxon>Nematoda</taxon>
        <taxon>Chromadorea</taxon>
        <taxon>Rhabditida</taxon>
        <taxon>Rhabditina</taxon>
        <taxon>Rhabditomorpha</taxon>
        <taxon>Rhabditoidea</taxon>
        <taxon>Rhabditidae</taxon>
        <taxon>Peloderinae</taxon>
        <taxon>Caenorhabditis</taxon>
    </lineage>
</organism>
<evidence type="ECO:0000259" key="2">
    <source>
        <dbReference type="SMART" id="SM00093"/>
    </source>
</evidence>
<dbReference type="OrthoDB" id="9518664at2759"/>
<dbReference type="InterPro" id="IPR036186">
    <property type="entry name" value="Serpin_sf"/>
</dbReference>
<keyword evidence="4" id="KW-1185">Reference proteome</keyword>
<dbReference type="CDD" id="cd19581">
    <property type="entry name" value="serpinL_nematode"/>
    <property type="match status" value="1"/>
</dbReference>
<proteinExistence type="inferred from homology"/>
<dbReference type="eggNOG" id="KOG2392">
    <property type="taxonomic scope" value="Eukaryota"/>
</dbReference>
<dbReference type="PANTHER" id="PTHR11461">
    <property type="entry name" value="SERINE PROTEASE INHIBITOR, SERPIN"/>
    <property type="match status" value="1"/>
</dbReference>
<reference evidence="4" key="1">
    <citation type="submission" date="2011-07" db="EMBL/GenBank/DDBJ databases">
        <authorList>
            <consortium name="Caenorhabditis brenneri Sequencing and Analysis Consortium"/>
            <person name="Wilson R.K."/>
        </authorList>
    </citation>
    <scope>NUCLEOTIDE SEQUENCE [LARGE SCALE GENOMIC DNA]</scope>
    <source>
        <strain evidence="4">PB2801</strain>
    </source>
</reference>
<dbReference type="PROSITE" id="PS00284">
    <property type="entry name" value="SERPIN"/>
    <property type="match status" value="1"/>
</dbReference>
<dbReference type="InterPro" id="IPR000215">
    <property type="entry name" value="Serpin_fam"/>
</dbReference>
<sequence length="367" mass="40528">MALLLQSETDFGLGLLRQQNLNESLVFSPLSIALALSLVHVAANGETRDQIREALVRGATDEQLEQHFANISAALLAAEKGTQVNIANHVFSKSGFPIKQSYLDTVKKLYNAGATSLDFSNAEASAEAINKFVAENTKDHIKKIISADSITQDLVAVLTNALYFKADWLNKFKKESTTKREFFSSADEKREIDFLHASMVHRSYGENDQFQVLSLPYKDDSFALTIFLPKTRFGLGDALKSLDSATIQDLMSNTTDTLVNIRIPKWKIEKELDLNQALQSIGIKNAFDQQSADLTNMADGIFVSQVTHKALIEVDEAGTTAAAATVVMMTRKSALRPIGTPIEFQADHPFLFVLSQNSHPLFVGLHY</sequence>
<dbReference type="STRING" id="135651.G0NE39"/>
<dbReference type="PANTHER" id="PTHR11461:SF299">
    <property type="entry name" value="SERINE OR CYSTEINE PROTEASE INHIBITOR-RELATED"/>
    <property type="match status" value="1"/>
</dbReference>
<dbReference type="GO" id="GO:0004867">
    <property type="term" value="F:serine-type endopeptidase inhibitor activity"/>
    <property type="evidence" value="ECO:0007669"/>
    <property type="project" value="InterPro"/>
</dbReference>
<dbReference type="InParanoid" id="G0NE39"/>
<dbReference type="InterPro" id="IPR023795">
    <property type="entry name" value="Serpin_CS"/>
</dbReference>
<gene>
    <name evidence="3" type="ORF">CAEBREN_17780</name>
</gene>
<evidence type="ECO:0000313" key="4">
    <source>
        <dbReference type="Proteomes" id="UP000008068"/>
    </source>
</evidence>
<dbReference type="SMART" id="SM00093">
    <property type="entry name" value="SERPIN"/>
    <property type="match status" value="1"/>
</dbReference>
<evidence type="ECO:0000256" key="1">
    <source>
        <dbReference type="RuleBase" id="RU000411"/>
    </source>
</evidence>
<dbReference type="GO" id="GO:0005615">
    <property type="term" value="C:extracellular space"/>
    <property type="evidence" value="ECO:0007669"/>
    <property type="project" value="InterPro"/>
</dbReference>
<dbReference type="EMBL" id="GL379871">
    <property type="protein sequence ID" value="EGT58662.1"/>
    <property type="molecule type" value="Genomic_DNA"/>
</dbReference>
<dbReference type="InterPro" id="IPR042185">
    <property type="entry name" value="Serpin_sf_2"/>
</dbReference>
<evidence type="ECO:0000313" key="3">
    <source>
        <dbReference type="EMBL" id="EGT58662.1"/>
    </source>
</evidence>
<dbReference type="AlphaFoldDB" id="G0NE39"/>
<dbReference type="InterPro" id="IPR042178">
    <property type="entry name" value="Serpin_sf_1"/>
</dbReference>
<name>G0NE39_CAEBE</name>